<comment type="caution">
    <text evidence="2">The sequence shown here is derived from an EMBL/GenBank/DDBJ whole genome shotgun (WGS) entry which is preliminary data.</text>
</comment>
<dbReference type="Proteomes" id="UP000034164">
    <property type="component" value="Unassembled WGS sequence"/>
</dbReference>
<reference evidence="3" key="1">
    <citation type="journal article" date="2015" name="PLoS Genet.">
        <title>The dynamic genome and transcriptome of the human fungal pathogen Blastomyces and close relative Emmonsia.</title>
        <authorList>
            <person name="Munoz J.F."/>
            <person name="Gauthier G.M."/>
            <person name="Desjardins C.A."/>
            <person name="Gallo J.E."/>
            <person name="Holder J."/>
            <person name="Sullivan T.D."/>
            <person name="Marty A.J."/>
            <person name="Carmen J.C."/>
            <person name="Chen Z."/>
            <person name="Ding L."/>
            <person name="Gujja S."/>
            <person name="Magrini V."/>
            <person name="Misas E."/>
            <person name="Mitreva M."/>
            <person name="Priest M."/>
            <person name="Saif S."/>
            <person name="Whiston E.A."/>
            <person name="Young S."/>
            <person name="Zeng Q."/>
            <person name="Goldman W.E."/>
            <person name="Mardis E.R."/>
            <person name="Taylor J.W."/>
            <person name="McEwen J.G."/>
            <person name="Clay O.K."/>
            <person name="Klein B.S."/>
            <person name="Cuomo C.A."/>
        </authorList>
    </citation>
    <scope>NUCLEOTIDE SEQUENCE [LARGE SCALE GENOMIC DNA]</scope>
    <source>
        <strain evidence="3">UAMH 3008</strain>
    </source>
</reference>
<evidence type="ECO:0000313" key="2">
    <source>
        <dbReference type="EMBL" id="KKZ63436.1"/>
    </source>
</evidence>
<dbReference type="EMBL" id="LCZI01000983">
    <property type="protein sequence ID" value="KKZ63436.1"/>
    <property type="molecule type" value="Genomic_DNA"/>
</dbReference>
<protein>
    <submittedName>
        <fullName evidence="2">Uncharacterized protein</fullName>
    </submittedName>
</protein>
<sequence>MDQNTKRAGGPTNRRTHYNWIPESAKYRKSTPTTTEPDMSRINTDRHEYPVPHREMVRKHLSSAKRTLRYYLRPGSSP</sequence>
<evidence type="ECO:0000256" key="1">
    <source>
        <dbReference type="SAM" id="MobiDB-lite"/>
    </source>
</evidence>
<dbReference type="AlphaFoldDB" id="A0A0G2J964"/>
<accession>A0A0G2J964</accession>
<feature type="region of interest" description="Disordered" evidence="1">
    <location>
        <begin position="24"/>
        <end position="48"/>
    </location>
</feature>
<proteinExistence type="predicted"/>
<dbReference type="VEuPathDB" id="FungiDB:EMCG_02247"/>
<name>A0A0G2J964_9EURO</name>
<evidence type="ECO:0000313" key="3">
    <source>
        <dbReference type="Proteomes" id="UP000034164"/>
    </source>
</evidence>
<gene>
    <name evidence="2" type="ORF">EMCG_02247</name>
</gene>
<organism evidence="2 3">
    <name type="scientific">[Emmonsia] crescens</name>
    <dbReference type="NCBI Taxonomy" id="73230"/>
    <lineage>
        <taxon>Eukaryota</taxon>
        <taxon>Fungi</taxon>
        <taxon>Dikarya</taxon>
        <taxon>Ascomycota</taxon>
        <taxon>Pezizomycotina</taxon>
        <taxon>Eurotiomycetes</taxon>
        <taxon>Eurotiomycetidae</taxon>
        <taxon>Onygenales</taxon>
        <taxon>Ajellomycetaceae</taxon>
        <taxon>Emergomyces</taxon>
    </lineage>
</organism>